<dbReference type="Proteomes" id="UP001165065">
    <property type="component" value="Unassembled WGS sequence"/>
</dbReference>
<dbReference type="EMBL" id="BRYA01000547">
    <property type="protein sequence ID" value="GMI22390.1"/>
    <property type="molecule type" value="Genomic_DNA"/>
</dbReference>
<organism evidence="2 3">
    <name type="scientific">Triparma columacea</name>
    <dbReference type="NCBI Taxonomy" id="722753"/>
    <lineage>
        <taxon>Eukaryota</taxon>
        <taxon>Sar</taxon>
        <taxon>Stramenopiles</taxon>
        <taxon>Ochrophyta</taxon>
        <taxon>Bolidophyceae</taxon>
        <taxon>Parmales</taxon>
        <taxon>Triparmaceae</taxon>
        <taxon>Triparma</taxon>
    </lineage>
</organism>
<reference evidence="3" key="1">
    <citation type="journal article" date="2023" name="Commun. Biol.">
        <title>Genome analysis of Parmales, the sister group of diatoms, reveals the evolutionary specialization of diatoms from phago-mixotrophs to photoautotrophs.</title>
        <authorList>
            <person name="Ban H."/>
            <person name="Sato S."/>
            <person name="Yoshikawa S."/>
            <person name="Yamada K."/>
            <person name="Nakamura Y."/>
            <person name="Ichinomiya M."/>
            <person name="Sato N."/>
            <person name="Blanc-Mathieu R."/>
            <person name="Endo H."/>
            <person name="Kuwata A."/>
            <person name="Ogata H."/>
        </authorList>
    </citation>
    <scope>NUCLEOTIDE SEQUENCE [LARGE SCALE GENOMIC DNA]</scope>
</reference>
<evidence type="ECO:0000313" key="3">
    <source>
        <dbReference type="Proteomes" id="UP001165065"/>
    </source>
</evidence>
<feature type="compositionally biased region" description="Basic and acidic residues" evidence="1">
    <location>
        <begin position="307"/>
        <end position="320"/>
    </location>
</feature>
<feature type="compositionally biased region" description="Gly residues" evidence="1">
    <location>
        <begin position="211"/>
        <end position="228"/>
    </location>
</feature>
<evidence type="ECO:0000256" key="1">
    <source>
        <dbReference type="SAM" id="MobiDB-lite"/>
    </source>
</evidence>
<gene>
    <name evidence="2" type="ORF">TrCOL_g246</name>
</gene>
<protein>
    <recommendedName>
        <fullName evidence="4">CUE domain-containing protein</fullName>
    </recommendedName>
</protein>
<feature type="compositionally biased region" description="Gly residues" evidence="1">
    <location>
        <begin position="191"/>
        <end position="204"/>
    </location>
</feature>
<name>A0A9W7FX55_9STRA</name>
<dbReference type="OrthoDB" id="9942608at2759"/>
<feature type="region of interest" description="Disordered" evidence="1">
    <location>
        <begin position="254"/>
        <end position="320"/>
    </location>
</feature>
<dbReference type="PANTHER" id="PTHR13467">
    <property type="entry name" value="CUE DOMAIN CONTAINING PROTEIN 1"/>
    <property type="match status" value="1"/>
</dbReference>
<feature type="region of interest" description="Disordered" evidence="1">
    <location>
        <begin position="72"/>
        <end position="158"/>
    </location>
</feature>
<accession>A0A9W7FX55</accession>
<evidence type="ECO:0008006" key="4">
    <source>
        <dbReference type="Google" id="ProtNLM"/>
    </source>
</evidence>
<dbReference type="AlphaFoldDB" id="A0A9W7FX55"/>
<dbReference type="InterPro" id="IPR040192">
    <property type="entry name" value="CUEDC1"/>
</dbReference>
<keyword evidence="3" id="KW-1185">Reference proteome</keyword>
<feature type="compositionally biased region" description="Low complexity" evidence="1">
    <location>
        <begin position="125"/>
        <end position="134"/>
    </location>
</feature>
<dbReference type="PANTHER" id="PTHR13467:SF3">
    <property type="entry name" value="CUE DOMAIN-CONTAINING PROTEIN 1"/>
    <property type="match status" value="1"/>
</dbReference>
<comment type="caution">
    <text evidence="2">The sequence shown here is derived from an EMBL/GenBank/DDBJ whole genome shotgun (WGS) entry which is preliminary data.</text>
</comment>
<feature type="region of interest" description="Disordered" evidence="1">
    <location>
        <begin position="184"/>
        <end position="236"/>
    </location>
</feature>
<proteinExistence type="predicted"/>
<evidence type="ECO:0000313" key="2">
    <source>
        <dbReference type="EMBL" id="GMI22390.1"/>
    </source>
</evidence>
<sequence>MSITYEDALSTLEAMFGTTWTKDELGELLRHQKGHMERTCEIIIANDGVPPRQVISSLSLDTSNDLALARQLASAPAPAPAPPPQSGGKKGKGTRTTLPDDFLRIPEYSGIGGMKHPTALGGGNNNNNTTSGVDGFNGGGGSGVGGSSEGGGSQNTDQMKSDEALARMLQDELFVEELRNNPEFRHLANGGNNGRGGGGSGGGMQRDVSGGIYGGGGGRNRGGSGEGKSLGESLSNMGGEAKRRFALFARNFNMKNKKNGSGSHEREGLLSSEEEITFSPLSGGGDGLVNRSREEEGGFEMGTFEGGKGKEEGEGNKKNV</sequence>
<feature type="compositionally biased region" description="Gly residues" evidence="1">
    <location>
        <begin position="135"/>
        <end position="153"/>
    </location>
</feature>